<proteinExistence type="predicted"/>
<feature type="compositionally biased region" description="Basic and acidic residues" evidence="1">
    <location>
        <begin position="738"/>
        <end position="768"/>
    </location>
</feature>
<feature type="compositionally biased region" description="Basic and acidic residues" evidence="1">
    <location>
        <begin position="156"/>
        <end position="173"/>
    </location>
</feature>
<feature type="compositionally biased region" description="Basic and acidic residues" evidence="1">
    <location>
        <begin position="21"/>
        <end position="48"/>
    </location>
</feature>
<sequence length="1123" mass="121843">MASGRRLEKRRESIKSSGKRGSRDGSEDYREGLRENRDVTKESRDGFRDNGNASTADLSSLERRGGGGRMMKTADEAVIAGGKKDGFRSQVKEKGDGSEVAARRLPKGEEKAIAANGGASSTSLGGESLGRDRRKEPVQVPHVEVGEVGRVVGDGGKQEGGKETDEREGETDGGRLGMPLRGERKQRVSPGDVQMAYPQSDVAESAAALAWASSNRESAVMMPAFVCQQMTTVPPFKFKWGDLEEDEIQRGVDSRRIMNGKAAKSGGAMAKGSEAAAVHQKSEGIGTEEEKKCLAVTLGCNGCADDVGATENPGVGDDGPQKQSRSRENAQKRNDVKSLERKKRKEGRDEGILRDVDGDASGSSDGAEAEAAPEVGLGNLGESSSGDQDEAVKEKWRDEAEPRLCEERKSSGDGMHAEQKEQVPEQGKNRGLKASRPAEMRLATTEGAEPGDFREGAGGPVQQAISRFMEVRDDAGYLVGGRVQEKATQEPRHYAVGGENAGVKAVMVEGEKNGERPGMGRGKETDREKERRLREVLGAHATSTGQGSELDEFGNDPARVCAAEAWSAKVGVDASSDGSIVDILERQEENRKAVGEGGEGGGGGALSVISEGGAVKICGKQSLELVDAEEEMGVEEVGLNALGGPELSFAPRVNDNINWLGGGGEDDSEGANAMEPNDDSQQFRLSHGEDGDYDGSVRLDGKAGTDGRDGDEITARNSGARVFGAVGKDWKGGYGNSEGEREDEHGNGKVDSVPDQRRSQENEAHSGEEEAPAAAAAEEEGGEEDREEATRRERKGSCMVRTERFRQRLWLYLFENLSRSVDELYCLCELECDLANIDEAVRVLDEAMDDFRELKERIETQNRFVKERRKAMQRKTGFALSRGDGSGDRGSGGDGPSVSQEKQGATTAARSSPRATNEGSKEIQKRQQHAIAWEVCVVVGVRSVGLPSRGHSCVAVETARLEVCSGKSTTPYTKAQEEQAAALLKERKEEVAMEVIRQAKKLALLEEQATKRKKLEEEMERLKQEDEEEMKAVEEEEIEEEKEEEPLIRRGTRDKGESSGTKREESWLEKKVSKWVASLSLGEEEAMQYVPQEEQGPVVKELEGEEDPLRHQAIEEEKKLHWK</sequence>
<feature type="region of interest" description="Disordered" evidence="1">
    <location>
        <begin position="509"/>
        <end position="530"/>
    </location>
</feature>
<feature type="compositionally biased region" description="Basic and acidic residues" evidence="1">
    <location>
        <begin position="1"/>
        <end position="14"/>
    </location>
</feature>
<dbReference type="PANTHER" id="PTHR31434:SF2">
    <property type="entry name" value="S PHASE CYCLIN A-ASSOCIATED PROTEIN IN THE ENDOPLASMIC RETICULUM"/>
    <property type="match status" value="1"/>
</dbReference>
<feature type="compositionally biased region" description="Acidic residues" evidence="1">
    <location>
        <begin position="777"/>
        <end position="787"/>
    </location>
</feature>
<feature type="region of interest" description="Disordered" evidence="1">
    <location>
        <begin position="866"/>
        <end position="923"/>
    </location>
</feature>
<accession>A0A388JV50</accession>
<dbReference type="Proteomes" id="UP000265515">
    <property type="component" value="Unassembled WGS sequence"/>
</dbReference>
<dbReference type="AlphaFoldDB" id="A0A388JV50"/>
<feature type="compositionally biased region" description="Basic and acidic residues" evidence="1">
    <location>
        <begin position="390"/>
        <end position="423"/>
    </location>
</feature>
<evidence type="ECO:0000313" key="3">
    <source>
        <dbReference type="EMBL" id="GBG61671.1"/>
    </source>
</evidence>
<evidence type="ECO:0000256" key="1">
    <source>
        <dbReference type="SAM" id="MobiDB-lite"/>
    </source>
</evidence>
<organism evidence="3 4">
    <name type="scientific">Chara braunii</name>
    <name type="common">Braun's stonewort</name>
    <dbReference type="NCBI Taxonomy" id="69332"/>
    <lineage>
        <taxon>Eukaryota</taxon>
        <taxon>Viridiplantae</taxon>
        <taxon>Streptophyta</taxon>
        <taxon>Charophyceae</taxon>
        <taxon>Charales</taxon>
        <taxon>Characeae</taxon>
        <taxon>Chara</taxon>
    </lineage>
</organism>
<name>A0A388JV50_CHABU</name>
<reference evidence="3 4" key="1">
    <citation type="journal article" date="2018" name="Cell">
        <title>The Chara Genome: Secondary Complexity and Implications for Plant Terrestrialization.</title>
        <authorList>
            <person name="Nishiyama T."/>
            <person name="Sakayama H."/>
            <person name="Vries J.D."/>
            <person name="Buschmann H."/>
            <person name="Saint-Marcoux D."/>
            <person name="Ullrich K.K."/>
            <person name="Haas F.B."/>
            <person name="Vanderstraeten L."/>
            <person name="Becker D."/>
            <person name="Lang D."/>
            <person name="Vosolsobe S."/>
            <person name="Rombauts S."/>
            <person name="Wilhelmsson P.K.I."/>
            <person name="Janitza P."/>
            <person name="Kern R."/>
            <person name="Heyl A."/>
            <person name="Rumpler F."/>
            <person name="Villalobos L.I.A.C."/>
            <person name="Clay J.M."/>
            <person name="Skokan R."/>
            <person name="Toyoda A."/>
            <person name="Suzuki Y."/>
            <person name="Kagoshima H."/>
            <person name="Schijlen E."/>
            <person name="Tajeshwar N."/>
            <person name="Catarino B."/>
            <person name="Hetherington A.J."/>
            <person name="Saltykova A."/>
            <person name="Bonnot C."/>
            <person name="Breuninger H."/>
            <person name="Symeonidi A."/>
            <person name="Radhakrishnan G.V."/>
            <person name="Van Nieuwerburgh F."/>
            <person name="Deforce D."/>
            <person name="Chang C."/>
            <person name="Karol K.G."/>
            <person name="Hedrich R."/>
            <person name="Ulvskov P."/>
            <person name="Glockner G."/>
            <person name="Delwiche C.F."/>
            <person name="Petrasek J."/>
            <person name="Van de Peer Y."/>
            <person name="Friml J."/>
            <person name="Beilby M."/>
            <person name="Dolan L."/>
            <person name="Kohara Y."/>
            <person name="Sugano S."/>
            <person name="Fujiyama A."/>
            <person name="Delaux P.-M."/>
            <person name="Quint M."/>
            <person name="TheiBen G."/>
            <person name="Hagemann M."/>
            <person name="Harholt J."/>
            <person name="Dunand C."/>
            <person name="Zachgo S."/>
            <person name="Langdale J."/>
            <person name="Maumus F."/>
            <person name="Straeten D.V.D."/>
            <person name="Gould S.B."/>
            <person name="Rensing S.A."/>
        </authorList>
    </citation>
    <scope>NUCLEOTIDE SEQUENCE [LARGE SCALE GENOMIC DNA]</scope>
    <source>
        <strain evidence="3 4">S276</strain>
    </source>
</reference>
<dbReference type="PANTHER" id="PTHR31434">
    <property type="entry name" value="S PHASE CYCLIN A-ASSOCIATED PROTEIN IN THE ENDOPLASMIC RETICULUM"/>
    <property type="match status" value="1"/>
</dbReference>
<feature type="compositionally biased region" description="Basic and acidic residues" evidence="1">
    <location>
        <begin position="325"/>
        <end position="339"/>
    </location>
</feature>
<feature type="region of interest" description="Disordered" evidence="1">
    <location>
        <begin position="1019"/>
        <end position="1070"/>
    </location>
</feature>
<feature type="region of interest" description="Disordered" evidence="1">
    <location>
        <begin position="1083"/>
        <end position="1123"/>
    </location>
</feature>
<dbReference type="InterPro" id="IPR032446">
    <property type="entry name" value="SCAPER_N"/>
</dbReference>
<feature type="compositionally biased region" description="Basic and acidic residues" evidence="1">
    <location>
        <begin position="1107"/>
        <end position="1123"/>
    </location>
</feature>
<feature type="compositionally biased region" description="Basic and acidic residues" evidence="1">
    <location>
        <begin position="1045"/>
        <end position="1070"/>
    </location>
</feature>
<feature type="compositionally biased region" description="Basic and acidic residues" evidence="1">
    <location>
        <begin position="521"/>
        <end position="530"/>
    </location>
</feature>
<feature type="compositionally biased region" description="Low complexity" evidence="1">
    <location>
        <begin position="905"/>
        <end position="916"/>
    </location>
</feature>
<dbReference type="Pfam" id="PF16501">
    <property type="entry name" value="SCAPER_N"/>
    <property type="match status" value="1"/>
</dbReference>
<evidence type="ECO:0000313" key="4">
    <source>
        <dbReference type="Proteomes" id="UP000265515"/>
    </source>
</evidence>
<feature type="region of interest" description="Disordered" evidence="1">
    <location>
        <begin position="305"/>
        <end position="459"/>
    </location>
</feature>
<feature type="compositionally biased region" description="Basic and acidic residues" evidence="1">
    <location>
        <begin position="686"/>
        <end position="714"/>
    </location>
</feature>
<dbReference type="EMBL" id="BFEA01000022">
    <property type="protein sequence ID" value="GBG61671.1"/>
    <property type="molecule type" value="Genomic_DNA"/>
</dbReference>
<dbReference type="Gramene" id="GBG61671">
    <property type="protein sequence ID" value="GBG61671"/>
    <property type="gene ID" value="CBR_g23187"/>
</dbReference>
<feature type="compositionally biased region" description="Basic and acidic residues" evidence="1">
    <location>
        <begin position="346"/>
        <end position="357"/>
    </location>
</feature>
<protein>
    <recommendedName>
        <fullName evidence="2">S phase cyclin A-associated protein in the endoplasmic reticulum N-terminal domain-containing protein</fullName>
    </recommendedName>
</protein>
<comment type="caution">
    <text evidence="3">The sequence shown here is derived from an EMBL/GenBank/DDBJ whole genome shotgun (WGS) entry which is preliminary data.</text>
</comment>
<evidence type="ECO:0000259" key="2">
    <source>
        <dbReference type="Pfam" id="PF16501"/>
    </source>
</evidence>
<gene>
    <name evidence="3" type="ORF">CBR_g23187</name>
</gene>
<keyword evidence="4" id="KW-1185">Reference proteome</keyword>
<feature type="compositionally biased region" description="Basic and acidic residues" evidence="1">
    <location>
        <begin position="82"/>
        <end position="97"/>
    </location>
</feature>
<feature type="compositionally biased region" description="Acidic residues" evidence="1">
    <location>
        <begin position="1025"/>
        <end position="1044"/>
    </location>
</feature>
<feature type="compositionally biased region" description="Low complexity" evidence="1">
    <location>
        <begin position="359"/>
        <end position="374"/>
    </location>
</feature>
<feature type="region of interest" description="Disordered" evidence="1">
    <location>
        <begin position="1"/>
        <end position="192"/>
    </location>
</feature>
<feature type="domain" description="S phase cyclin A-associated protein in the endoplasmic reticulum N-terminal" evidence="2">
    <location>
        <begin position="802"/>
        <end position="875"/>
    </location>
</feature>
<dbReference type="OrthoDB" id="71500at2759"/>
<feature type="region of interest" description="Disordered" evidence="1">
    <location>
        <begin position="658"/>
        <end position="797"/>
    </location>
</feature>